<accession>A0ABN9E9Y3</accession>
<dbReference type="EMBL" id="CATNWA010015184">
    <property type="protein sequence ID" value="CAI9580366.1"/>
    <property type="molecule type" value="Genomic_DNA"/>
</dbReference>
<gene>
    <name evidence="2" type="ORF">SPARVUS_LOCUS9275157</name>
</gene>
<protein>
    <submittedName>
        <fullName evidence="2">Uncharacterized protein</fullName>
    </submittedName>
</protein>
<feature type="compositionally biased region" description="Basic residues" evidence="1">
    <location>
        <begin position="47"/>
        <end position="57"/>
    </location>
</feature>
<evidence type="ECO:0000256" key="1">
    <source>
        <dbReference type="SAM" id="MobiDB-lite"/>
    </source>
</evidence>
<keyword evidence="3" id="KW-1185">Reference proteome</keyword>
<evidence type="ECO:0000313" key="2">
    <source>
        <dbReference type="EMBL" id="CAI9580366.1"/>
    </source>
</evidence>
<name>A0ABN9E9Y3_9NEOB</name>
<feature type="non-terminal residue" evidence="2">
    <location>
        <position position="94"/>
    </location>
</feature>
<sequence>MLLGVCCLDSVYSPTEQTVHSPHVQGWTDNSGAPGQEGIMGPLCPHPHPKKPMKRYQGHLMGPPTDPGPSGSARVPKWSVRPCTCVYLLLLCKQ</sequence>
<reference evidence="2" key="1">
    <citation type="submission" date="2023-05" db="EMBL/GenBank/DDBJ databases">
        <authorList>
            <person name="Stuckert A."/>
        </authorList>
    </citation>
    <scope>NUCLEOTIDE SEQUENCE</scope>
</reference>
<dbReference type="Proteomes" id="UP001162483">
    <property type="component" value="Unassembled WGS sequence"/>
</dbReference>
<organism evidence="2 3">
    <name type="scientific">Staurois parvus</name>
    <dbReference type="NCBI Taxonomy" id="386267"/>
    <lineage>
        <taxon>Eukaryota</taxon>
        <taxon>Metazoa</taxon>
        <taxon>Chordata</taxon>
        <taxon>Craniata</taxon>
        <taxon>Vertebrata</taxon>
        <taxon>Euteleostomi</taxon>
        <taxon>Amphibia</taxon>
        <taxon>Batrachia</taxon>
        <taxon>Anura</taxon>
        <taxon>Neobatrachia</taxon>
        <taxon>Ranoidea</taxon>
        <taxon>Ranidae</taxon>
        <taxon>Staurois</taxon>
    </lineage>
</organism>
<feature type="region of interest" description="Disordered" evidence="1">
    <location>
        <begin position="18"/>
        <end position="76"/>
    </location>
</feature>
<comment type="caution">
    <text evidence="2">The sequence shown here is derived from an EMBL/GenBank/DDBJ whole genome shotgun (WGS) entry which is preliminary data.</text>
</comment>
<evidence type="ECO:0000313" key="3">
    <source>
        <dbReference type="Proteomes" id="UP001162483"/>
    </source>
</evidence>
<proteinExistence type="predicted"/>